<sequence>MSKNCLAVIINPKPVTFEGGGEKFALLLGDVLQKEGWNVEFARPLGRVPSQIDLLVLNGAQGTGLLWARRWIERSKWVWVIPHEALRQEINMLGIYPGRLLDEIVAGILPLAFKYWTRHRGRRVTLIAVGQQNALHLKEWFGTEPEYIPNGVGNLVFEESSRVRGLLDSIQKKRGNLAAGKWLGLIVSRWDYTKNPEGIVKIARSTPENVRLIVRSTPDGLFALRKRLGLLRWPPLTHPRVTWVEYPLSRGEVLALMRDSDFLLVPSKYESFSYVALEAAAVGTLPFLTPVGLGWEFSKDPLLARLILPLPPHGRMTVSESWQQILSVLSDEPLVRELKSALRELSMRYSLENWEDRIRGLLYQDMEKLCGRISK</sequence>
<evidence type="ECO:0000313" key="3">
    <source>
        <dbReference type="Proteomes" id="UP000297668"/>
    </source>
</evidence>
<dbReference type="EMBL" id="SJZF01000025">
    <property type="protein sequence ID" value="TFU25342.1"/>
    <property type="molecule type" value="Genomic_DNA"/>
</dbReference>
<protein>
    <submittedName>
        <fullName evidence="2">Glycosyltransferase</fullName>
    </submittedName>
</protein>
<dbReference type="AlphaFoldDB" id="A0A4Y9F926"/>
<name>A0A4Y9F926_9DEIN</name>
<dbReference type="Pfam" id="PF00534">
    <property type="entry name" value="Glycos_transf_1"/>
    <property type="match status" value="1"/>
</dbReference>
<evidence type="ECO:0000259" key="1">
    <source>
        <dbReference type="Pfam" id="PF00534"/>
    </source>
</evidence>
<evidence type="ECO:0000313" key="2">
    <source>
        <dbReference type="EMBL" id="TFU25342.1"/>
    </source>
</evidence>
<comment type="caution">
    <text evidence="2">The sequence shown here is derived from an EMBL/GenBank/DDBJ whole genome shotgun (WGS) entry which is preliminary data.</text>
</comment>
<dbReference type="GO" id="GO:0016757">
    <property type="term" value="F:glycosyltransferase activity"/>
    <property type="evidence" value="ECO:0007669"/>
    <property type="project" value="InterPro"/>
</dbReference>
<organism evidence="2 3">
    <name type="scientific">Thermus tengchongensis</name>
    <dbReference type="NCBI Taxonomy" id="1214928"/>
    <lineage>
        <taxon>Bacteria</taxon>
        <taxon>Thermotogati</taxon>
        <taxon>Deinococcota</taxon>
        <taxon>Deinococci</taxon>
        <taxon>Thermales</taxon>
        <taxon>Thermaceae</taxon>
        <taxon>Thermus</taxon>
    </lineage>
</organism>
<dbReference type="Gene3D" id="3.40.50.2000">
    <property type="entry name" value="Glycogen Phosphorylase B"/>
    <property type="match status" value="1"/>
</dbReference>
<dbReference type="InterPro" id="IPR001296">
    <property type="entry name" value="Glyco_trans_1"/>
</dbReference>
<dbReference type="CDD" id="cd03801">
    <property type="entry name" value="GT4_PimA-like"/>
    <property type="match status" value="1"/>
</dbReference>
<feature type="domain" description="Glycosyl transferase family 1" evidence="1">
    <location>
        <begin position="172"/>
        <end position="292"/>
    </location>
</feature>
<keyword evidence="2" id="KW-0808">Transferase</keyword>
<dbReference type="RefSeq" id="WP_135260915.1">
    <property type="nucleotide sequence ID" value="NZ_SJZF01000025.1"/>
</dbReference>
<gene>
    <name evidence="2" type="ORF">E0687_11400</name>
</gene>
<dbReference type="Proteomes" id="UP000297668">
    <property type="component" value="Unassembled WGS sequence"/>
</dbReference>
<proteinExistence type="predicted"/>
<reference evidence="2 3" key="1">
    <citation type="submission" date="2019-03" db="EMBL/GenBank/DDBJ databases">
        <title>Thermus tengchongensis species for the arsenic transformation mechanism.</title>
        <authorList>
            <person name="Yuan G.C."/>
        </authorList>
    </citation>
    <scope>NUCLEOTIDE SEQUENCE [LARGE SCALE GENOMIC DNA]</scope>
    <source>
        <strain evidence="2 3">15W</strain>
    </source>
</reference>
<dbReference type="SUPFAM" id="SSF53756">
    <property type="entry name" value="UDP-Glycosyltransferase/glycogen phosphorylase"/>
    <property type="match status" value="1"/>
</dbReference>
<accession>A0A4Y9F926</accession>